<gene>
    <name evidence="1" type="ORF">SCF082_LOCUS5080</name>
</gene>
<dbReference type="Proteomes" id="UP001642464">
    <property type="component" value="Unassembled WGS sequence"/>
</dbReference>
<organism evidence="1 2">
    <name type="scientific">Durusdinium trenchii</name>
    <dbReference type="NCBI Taxonomy" id="1381693"/>
    <lineage>
        <taxon>Eukaryota</taxon>
        <taxon>Sar</taxon>
        <taxon>Alveolata</taxon>
        <taxon>Dinophyceae</taxon>
        <taxon>Suessiales</taxon>
        <taxon>Symbiodiniaceae</taxon>
        <taxon>Durusdinium</taxon>
    </lineage>
</organism>
<feature type="non-terminal residue" evidence="1">
    <location>
        <position position="295"/>
    </location>
</feature>
<evidence type="ECO:0000313" key="1">
    <source>
        <dbReference type="EMBL" id="CAK8997099.1"/>
    </source>
</evidence>
<dbReference type="EMBL" id="CAXAMM010002687">
    <property type="protein sequence ID" value="CAK8997099.1"/>
    <property type="molecule type" value="Genomic_DNA"/>
</dbReference>
<keyword evidence="2" id="KW-1185">Reference proteome</keyword>
<protein>
    <submittedName>
        <fullName evidence="1">Uncharacterized protein</fullName>
    </submittedName>
</protein>
<reference evidence="1 2" key="1">
    <citation type="submission" date="2024-02" db="EMBL/GenBank/DDBJ databases">
        <authorList>
            <person name="Chen Y."/>
            <person name="Shah S."/>
            <person name="Dougan E. K."/>
            <person name="Thang M."/>
            <person name="Chan C."/>
        </authorList>
    </citation>
    <scope>NUCLEOTIDE SEQUENCE [LARGE SCALE GENOMIC DNA]</scope>
</reference>
<comment type="caution">
    <text evidence="1">The sequence shown here is derived from an EMBL/GenBank/DDBJ whole genome shotgun (WGS) entry which is preliminary data.</text>
</comment>
<name>A0ABP0I6S4_9DINO</name>
<proteinExistence type="predicted"/>
<sequence>MAAVTMTTEKSELDLDAEVKDEKGEKTPRHLIWECFQQCLPKHMELSLATQSFKNMLQYVLPCLLELAHNEVTANQNIGEWLNTEYGDRDRLQNAIERMVESREVKEERRLLNLVPNETMNDFWLSLIQLDYSKDAKYGIFPSMSALTPHFKNVVFANYDAHREPLKVKFSRNASNRFVERFSVQYLDGFTKGLICQAIVAICDYIGIEEEELQSSDLLPLLQSMKYMKAQYVHQPDEASYFYEALRLGVETSEKQPPSALEYAAQFGLAVAAVKKSGKSMTYQQMLAKCISDYN</sequence>
<evidence type="ECO:0000313" key="2">
    <source>
        <dbReference type="Proteomes" id="UP001642464"/>
    </source>
</evidence>
<accession>A0ABP0I6S4</accession>